<dbReference type="RefSeq" id="WP_099648254.1">
    <property type="nucleotide sequence ID" value="NZ_CAJGAB010000021.1"/>
</dbReference>
<reference evidence="1 2" key="1">
    <citation type="submission" date="2017-10" db="EMBL/GenBank/DDBJ databases">
        <title>Complete genome sequence of Paracoccus yeei TT13 isolated from human skin.</title>
        <authorList>
            <person name="Lee K."/>
            <person name="Lim J.Y."/>
            <person name="Hwang I."/>
        </authorList>
    </citation>
    <scope>NUCLEOTIDE SEQUENCE [LARGE SCALE GENOMIC DNA]</scope>
    <source>
        <strain evidence="1 2">TT13</strain>
    </source>
</reference>
<sequence>MNRRVAFPFLTLSDTAVEASAWEVSLDGVEWSMAGEFLPNWDSASDIRLRRAMHLNPELAASDLGIPVDQLAVAASVRIGTGQGRLPRLILSRTRRELRAENPSWEFEQTIEGHHLSMLLDLQTEILLVSPPAVSSPLSPIHPADRLWSESTRTRLEGEEPRFPIETVDLAQMLGEGIAGAAPWHLHWSPRDWGRDFNGAVRLYLNEQAGEILQRIEGEDHTTIQFLLGDIMSQICERFLADPEAETLMEAAEPGSLGAQAATWLRKAWPGKDASFIRSVVESRPGVFRSTLLALAEPGGSE</sequence>
<dbReference type="Proteomes" id="UP000229314">
    <property type="component" value="Chromosome"/>
</dbReference>
<gene>
    <name evidence="1" type="ORF">PYTT13_03860</name>
</gene>
<evidence type="ECO:0000313" key="1">
    <source>
        <dbReference type="EMBL" id="ATQ55022.1"/>
    </source>
</evidence>
<accession>A0A2D2BXN3</accession>
<dbReference type="EMBL" id="CP024422">
    <property type="protein sequence ID" value="ATQ55022.1"/>
    <property type="molecule type" value="Genomic_DNA"/>
</dbReference>
<dbReference type="GeneID" id="78896809"/>
<proteinExistence type="predicted"/>
<dbReference type="AlphaFoldDB" id="A0A2D2BXN3"/>
<name>A0A2D2BXN3_9RHOB</name>
<organism evidence="1 2">
    <name type="scientific">Paracoccus yeei</name>
    <dbReference type="NCBI Taxonomy" id="147645"/>
    <lineage>
        <taxon>Bacteria</taxon>
        <taxon>Pseudomonadati</taxon>
        <taxon>Pseudomonadota</taxon>
        <taxon>Alphaproteobacteria</taxon>
        <taxon>Rhodobacterales</taxon>
        <taxon>Paracoccaceae</taxon>
        <taxon>Paracoccus</taxon>
    </lineage>
</organism>
<evidence type="ECO:0000313" key="2">
    <source>
        <dbReference type="Proteomes" id="UP000229314"/>
    </source>
</evidence>
<protein>
    <submittedName>
        <fullName evidence="1">Uncharacterized protein</fullName>
    </submittedName>
</protein>